<dbReference type="InterPro" id="IPR002781">
    <property type="entry name" value="TM_pro_TauE-like"/>
</dbReference>
<evidence type="ECO:0000256" key="6">
    <source>
        <dbReference type="RuleBase" id="RU363041"/>
    </source>
</evidence>
<comment type="subcellular location">
    <subcellularLocation>
        <location evidence="6">Cell membrane</location>
        <topology evidence="6">Multi-pass membrane protein</topology>
    </subcellularLocation>
    <subcellularLocation>
        <location evidence="1">Membrane</location>
        <topology evidence="1">Multi-pass membrane protein</topology>
    </subcellularLocation>
</comment>
<dbReference type="Pfam" id="PF01925">
    <property type="entry name" value="TauE"/>
    <property type="match status" value="1"/>
</dbReference>
<dbReference type="PANTHER" id="PTHR43701:SF2">
    <property type="entry name" value="MEMBRANE TRANSPORTER PROTEIN YJNA-RELATED"/>
    <property type="match status" value="1"/>
</dbReference>
<feature type="transmembrane region" description="Helical" evidence="6">
    <location>
        <begin position="42"/>
        <end position="61"/>
    </location>
</feature>
<keyword evidence="4 6" id="KW-1133">Transmembrane helix</keyword>
<keyword evidence="5 6" id="KW-0472">Membrane</keyword>
<evidence type="ECO:0000313" key="8">
    <source>
        <dbReference type="Proteomes" id="UP000253250"/>
    </source>
</evidence>
<dbReference type="PANTHER" id="PTHR43701">
    <property type="entry name" value="MEMBRANE TRANSPORTER PROTEIN MJ0441-RELATED"/>
    <property type="match status" value="1"/>
</dbReference>
<reference evidence="7 8" key="1">
    <citation type="submission" date="2018-02" db="EMBL/GenBank/DDBJ databases">
        <title>Insights into the biology of acidophilic members of the Acidiferrobacteraceae family derived from comparative genomic analyses.</title>
        <authorList>
            <person name="Issotta F."/>
            <person name="Thyssen C."/>
            <person name="Mena C."/>
            <person name="Moya A."/>
            <person name="Bellenberg S."/>
            <person name="Sproer C."/>
            <person name="Covarrubias P.C."/>
            <person name="Sand W."/>
            <person name="Quatrini R."/>
            <person name="Vera M."/>
        </authorList>
    </citation>
    <scope>NUCLEOTIDE SEQUENCE [LARGE SCALE GENOMIC DNA]</scope>
    <source>
        <strain evidence="8">m-1</strain>
    </source>
</reference>
<evidence type="ECO:0000256" key="3">
    <source>
        <dbReference type="ARBA" id="ARBA00022692"/>
    </source>
</evidence>
<dbReference type="EMBL" id="PSYR01000001">
    <property type="protein sequence ID" value="RCN58555.1"/>
    <property type="molecule type" value="Genomic_DNA"/>
</dbReference>
<feature type="transmembrane region" description="Helical" evidence="6">
    <location>
        <begin position="12"/>
        <end position="35"/>
    </location>
</feature>
<evidence type="ECO:0000313" key="7">
    <source>
        <dbReference type="EMBL" id="RCN58555.1"/>
    </source>
</evidence>
<feature type="transmembrane region" description="Helical" evidence="6">
    <location>
        <begin position="195"/>
        <end position="213"/>
    </location>
</feature>
<name>A0A368HKJ9_9GAMM</name>
<dbReference type="OrthoDB" id="8559161at2"/>
<dbReference type="GO" id="GO:0005886">
    <property type="term" value="C:plasma membrane"/>
    <property type="evidence" value="ECO:0007669"/>
    <property type="project" value="UniProtKB-SubCell"/>
</dbReference>
<protein>
    <recommendedName>
        <fullName evidence="6">Probable membrane transporter protein</fullName>
    </recommendedName>
</protein>
<dbReference type="RefSeq" id="WP_114282214.1">
    <property type="nucleotide sequence ID" value="NZ_PSYR01000001.1"/>
</dbReference>
<keyword evidence="3 6" id="KW-0812">Transmembrane</keyword>
<accession>A0A368HKJ9</accession>
<feature type="transmembrane region" description="Helical" evidence="6">
    <location>
        <begin position="225"/>
        <end position="243"/>
    </location>
</feature>
<feature type="transmembrane region" description="Helical" evidence="6">
    <location>
        <begin position="133"/>
        <end position="163"/>
    </location>
</feature>
<comment type="caution">
    <text evidence="7">The sequence shown here is derived from an EMBL/GenBank/DDBJ whole genome shotgun (WGS) entry which is preliminary data.</text>
</comment>
<keyword evidence="6" id="KW-1003">Cell membrane</keyword>
<sequence>MQILTAVVGMSTGLLLGLFGSGGTLIAMPTLHFLLHVPARSAIAMAFGIIAMTAAIATFHYWRRGAVDLRVAALFGLFGIGGAYLGARLGALIPAAIHLTLFATIMYYSAHRLLFSDTRADETSLSSDHPIRIAAYGLGIGTFAGTVGVGGGFLIVPALILLWRLPVKRAVGTSLVAVTANSLAGFAGYATTVAINYPIMAVFATSAVFGTFAGSALHRYLPEKTVKLALGLFLATIATYIIGKTLI</sequence>
<evidence type="ECO:0000256" key="2">
    <source>
        <dbReference type="ARBA" id="ARBA00009142"/>
    </source>
</evidence>
<evidence type="ECO:0000256" key="1">
    <source>
        <dbReference type="ARBA" id="ARBA00004141"/>
    </source>
</evidence>
<feature type="transmembrane region" description="Helical" evidence="6">
    <location>
        <begin position="170"/>
        <end position="189"/>
    </location>
</feature>
<organism evidence="7 8">
    <name type="scientific">Acidiferrobacter thiooxydans</name>
    <dbReference type="NCBI Taxonomy" id="163359"/>
    <lineage>
        <taxon>Bacteria</taxon>
        <taxon>Pseudomonadati</taxon>
        <taxon>Pseudomonadota</taxon>
        <taxon>Gammaproteobacteria</taxon>
        <taxon>Acidiferrobacterales</taxon>
        <taxon>Acidiferrobacteraceae</taxon>
        <taxon>Acidiferrobacter</taxon>
    </lineage>
</organism>
<evidence type="ECO:0000256" key="4">
    <source>
        <dbReference type="ARBA" id="ARBA00022989"/>
    </source>
</evidence>
<proteinExistence type="inferred from homology"/>
<dbReference type="InterPro" id="IPR051598">
    <property type="entry name" value="TSUP/Inactive_protease-like"/>
</dbReference>
<keyword evidence="8" id="KW-1185">Reference proteome</keyword>
<evidence type="ECO:0000256" key="5">
    <source>
        <dbReference type="ARBA" id="ARBA00023136"/>
    </source>
</evidence>
<comment type="similarity">
    <text evidence="2 6">Belongs to the 4-toluene sulfonate uptake permease (TSUP) (TC 2.A.102) family.</text>
</comment>
<dbReference type="AlphaFoldDB" id="A0A368HKJ9"/>
<gene>
    <name evidence="7" type="ORF">C4900_01815</name>
</gene>
<dbReference type="Proteomes" id="UP000253250">
    <property type="component" value="Unassembled WGS sequence"/>
</dbReference>